<dbReference type="Gene3D" id="2.40.10.10">
    <property type="entry name" value="Trypsin-like serine proteases"/>
    <property type="match status" value="2"/>
</dbReference>
<comment type="caution">
    <text evidence="14">The sequence shown here is derived from an EMBL/GenBank/DDBJ whole genome shotgun (WGS) entry which is preliminary data.</text>
</comment>
<dbReference type="RefSeq" id="WP_189059910.1">
    <property type="nucleotide sequence ID" value="NZ_BMMK01000019.1"/>
</dbReference>
<dbReference type="Proteomes" id="UP000637578">
    <property type="component" value="Unassembled WGS sequence"/>
</dbReference>
<reference evidence="14" key="1">
    <citation type="journal article" date="2014" name="Int. J. Syst. Evol. Microbiol.">
        <title>Complete genome sequence of Corynebacterium casei LMG S-19264T (=DSM 44701T), isolated from a smear-ripened cheese.</title>
        <authorList>
            <consortium name="US DOE Joint Genome Institute (JGI-PGF)"/>
            <person name="Walter F."/>
            <person name="Albersmeier A."/>
            <person name="Kalinowski J."/>
            <person name="Ruckert C."/>
        </authorList>
    </citation>
    <scope>NUCLEOTIDE SEQUENCE</scope>
    <source>
        <strain evidence="14">CGMCC 4.5737</strain>
    </source>
</reference>
<evidence type="ECO:0000313" key="14">
    <source>
        <dbReference type="EMBL" id="GGM65579.1"/>
    </source>
</evidence>
<feature type="transmembrane region" description="Helical" evidence="13">
    <location>
        <begin position="61"/>
        <end position="80"/>
    </location>
</feature>
<evidence type="ECO:0000256" key="5">
    <source>
        <dbReference type="ARBA" id="ARBA00022692"/>
    </source>
</evidence>
<dbReference type="GO" id="GO:0008236">
    <property type="term" value="F:serine-type peptidase activity"/>
    <property type="evidence" value="ECO:0007669"/>
    <property type="project" value="UniProtKB-KW"/>
</dbReference>
<dbReference type="PANTHER" id="PTHR43019">
    <property type="entry name" value="SERINE ENDOPROTEASE DEGS"/>
    <property type="match status" value="1"/>
</dbReference>
<evidence type="ECO:0000256" key="13">
    <source>
        <dbReference type="SAM" id="Phobius"/>
    </source>
</evidence>
<comment type="subcellular location">
    <subcellularLocation>
        <location evidence="1">Membrane</location>
        <topology evidence="1">Multi-pass membrane protein</topology>
    </subcellularLocation>
    <subcellularLocation>
        <location evidence="2">Secreted</location>
    </subcellularLocation>
</comment>
<dbReference type="InterPro" id="IPR008256">
    <property type="entry name" value="Peptidase_S1B"/>
</dbReference>
<keyword evidence="8 12" id="KW-0720">Serine protease</keyword>
<keyword evidence="10 13" id="KW-0472">Membrane</keyword>
<evidence type="ECO:0000313" key="15">
    <source>
        <dbReference type="Proteomes" id="UP000637578"/>
    </source>
</evidence>
<gene>
    <name evidence="14" type="ORF">GCM10012275_40160</name>
</gene>
<accession>A0A8J3FX67</accession>
<keyword evidence="6" id="KW-0732">Signal</keyword>
<dbReference type="PRINTS" id="PR00839">
    <property type="entry name" value="V8PROTEASE"/>
</dbReference>
<evidence type="ECO:0000256" key="12">
    <source>
        <dbReference type="RuleBase" id="RU004296"/>
    </source>
</evidence>
<keyword evidence="4 12" id="KW-0645">Protease</keyword>
<dbReference type="GO" id="GO:0006508">
    <property type="term" value="P:proteolysis"/>
    <property type="evidence" value="ECO:0007669"/>
    <property type="project" value="UniProtKB-KW"/>
</dbReference>
<feature type="active site" description="Charge relay system" evidence="11">
    <location>
        <position position="261"/>
    </location>
</feature>
<keyword evidence="5 13" id="KW-0812">Transmembrane</keyword>
<feature type="active site" description="Charge relay system" evidence="11">
    <location>
        <position position="339"/>
    </location>
</feature>
<dbReference type="InterPro" id="IPR047680">
    <property type="entry name" value="MarP-like"/>
</dbReference>
<dbReference type="PANTHER" id="PTHR43019:SF23">
    <property type="entry name" value="PROTEASE DO-LIKE 5, CHLOROPLASTIC"/>
    <property type="match status" value="1"/>
</dbReference>
<dbReference type="InterPro" id="IPR003825">
    <property type="entry name" value="Colicin-V_CvpA"/>
</dbReference>
<dbReference type="EMBL" id="BMMK01000019">
    <property type="protein sequence ID" value="GGM65579.1"/>
    <property type="molecule type" value="Genomic_DNA"/>
</dbReference>
<feature type="transmembrane region" description="Helical" evidence="13">
    <location>
        <begin position="30"/>
        <end position="49"/>
    </location>
</feature>
<proteinExistence type="inferred from homology"/>
<evidence type="ECO:0000256" key="10">
    <source>
        <dbReference type="ARBA" id="ARBA00023136"/>
    </source>
</evidence>
<dbReference type="InterPro" id="IPR009003">
    <property type="entry name" value="Peptidase_S1_PA"/>
</dbReference>
<dbReference type="GO" id="GO:0009403">
    <property type="term" value="P:toxin biosynthetic process"/>
    <property type="evidence" value="ECO:0007669"/>
    <property type="project" value="InterPro"/>
</dbReference>
<name>A0A8J3FX67_9PSEU</name>
<evidence type="ECO:0000256" key="4">
    <source>
        <dbReference type="ARBA" id="ARBA00022670"/>
    </source>
</evidence>
<comment type="similarity">
    <text evidence="3 12">Belongs to the peptidase S1B family.</text>
</comment>
<sequence>MNWIDLVVVLLALLAAISGARQGVLIALPAFVGVLGGVVLGLWLAPQVVEHFDSPITRVGFGVAVLILLIALGETLGVWLGRSLRDRITSRKLAGVDNALGAVVQGVVVFVVAWLVALPLTNAPGLPGLVSALKRSVVLGTVDNVMPPQARQLPDDLRKLLDVSGFPAALAPFSDTPLTEVQPPDSHLQGNAVVQRVRPSVLKVRGKAPSCSRALEGTGFVISPERVMTNAHVVAGTSQVAVEVGNGTLPAKVVLYDPAKDVAILAVPNLTARPLPWAPGEAASGQDAIVLGYPLDGPYRATPARVRDRITLKGPDIYEARTVQRDVYTVRADVRSGNSGGPLVDPQGRVLGVVFGAAVDSQETGFVLTGKEVAQEVAAAPGLGTQVSTSSCAA</sequence>
<keyword evidence="7 12" id="KW-0378">Hydrolase</keyword>
<evidence type="ECO:0000256" key="7">
    <source>
        <dbReference type="ARBA" id="ARBA00022801"/>
    </source>
</evidence>
<keyword evidence="15" id="KW-1185">Reference proteome</keyword>
<dbReference type="InterPro" id="IPR043504">
    <property type="entry name" value="Peptidase_S1_PA_chymotrypsin"/>
</dbReference>
<evidence type="ECO:0000256" key="8">
    <source>
        <dbReference type="ARBA" id="ARBA00022825"/>
    </source>
</evidence>
<evidence type="ECO:0000256" key="3">
    <source>
        <dbReference type="ARBA" id="ARBA00008764"/>
    </source>
</evidence>
<dbReference type="SUPFAM" id="SSF50494">
    <property type="entry name" value="Trypsin-like serine proteases"/>
    <property type="match status" value="1"/>
</dbReference>
<dbReference type="GO" id="GO:0005576">
    <property type="term" value="C:extracellular region"/>
    <property type="evidence" value="ECO:0007669"/>
    <property type="project" value="UniProtKB-SubCell"/>
</dbReference>
<feature type="transmembrane region" description="Helical" evidence="13">
    <location>
        <begin position="100"/>
        <end position="120"/>
    </location>
</feature>
<dbReference type="Pfam" id="PF02674">
    <property type="entry name" value="Colicin_V"/>
    <property type="match status" value="1"/>
</dbReference>
<evidence type="ECO:0000256" key="9">
    <source>
        <dbReference type="ARBA" id="ARBA00022989"/>
    </source>
</evidence>
<organism evidence="14 15">
    <name type="scientific">Longimycelium tulufanense</name>
    <dbReference type="NCBI Taxonomy" id="907463"/>
    <lineage>
        <taxon>Bacteria</taxon>
        <taxon>Bacillati</taxon>
        <taxon>Actinomycetota</taxon>
        <taxon>Actinomycetes</taxon>
        <taxon>Pseudonocardiales</taxon>
        <taxon>Pseudonocardiaceae</taxon>
        <taxon>Longimycelium</taxon>
    </lineage>
</organism>
<evidence type="ECO:0000256" key="6">
    <source>
        <dbReference type="ARBA" id="ARBA00022729"/>
    </source>
</evidence>
<keyword evidence="9 13" id="KW-1133">Transmembrane helix</keyword>
<dbReference type="Pfam" id="PF13365">
    <property type="entry name" value="Trypsin_2"/>
    <property type="match status" value="1"/>
</dbReference>
<protein>
    <recommendedName>
        <fullName evidence="12">Serine protease</fullName>
        <ecNumber evidence="12">3.4.21.-</ecNumber>
    </recommendedName>
</protein>
<dbReference type="GO" id="GO:0016020">
    <property type="term" value="C:membrane"/>
    <property type="evidence" value="ECO:0007669"/>
    <property type="project" value="UniProtKB-SubCell"/>
</dbReference>
<feature type="active site" description="Charge relay system" evidence="11">
    <location>
        <position position="232"/>
    </location>
</feature>
<dbReference type="NCBIfam" id="NF033740">
    <property type="entry name" value="MarP_fam_protase"/>
    <property type="match status" value="1"/>
</dbReference>
<reference evidence="14" key="2">
    <citation type="submission" date="2020-09" db="EMBL/GenBank/DDBJ databases">
        <authorList>
            <person name="Sun Q."/>
            <person name="Zhou Y."/>
        </authorList>
    </citation>
    <scope>NUCLEOTIDE SEQUENCE</scope>
    <source>
        <strain evidence="14">CGMCC 4.5737</strain>
    </source>
</reference>
<dbReference type="EC" id="3.4.21.-" evidence="12"/>
<evidence type="ECO:0000256" key="1">
    <source>
        <dbReference type="ARBA" id="ARBA00004141"/>
    </source>
</evidence>
<evidence type="ECO:0000256" key="11">
    <source>
        <dbReference type="PIRSR" id="PIRSR608256-1"/>
    </source>
</evidence>
<evidence type="ECO:0000256" key="2">
    <source>
        <dbReference type="ARBA" id="ARBA00004613"/>
    </source>
</evidence>
<dbReference type="AlphaFoldDB" id="A0A8J3FX67"/>